<dbReference type="EMBL" id="JACOGD010000002">
    <property type="protein sequence ID" value="MBC3931065.1"/>
    <property type="molecule type" value="Genomic_DNA"/>
</dbReference>
<dbReference type="Proteomes" id="UP000654304">
    <property type="component" value="Unassembled WGS sequence"/>
</dbReference>
<gene>
    <name evidence="4" type="primary">glcE</name>
    <name evidence="4" type="ORF">H8K43_05215</name>
</gene>
<evidence type="ECO:0000256" key="2">
    <source>
        <dbReference type="ARBA" id="ARBA00022827"/>
    </source>
</evidence>
<keyword evidence="4" id="KW-0560">Oxidoreductase</keyword>
<dbReference type="EC" id="1.1.99.14" evidence="4"/>
<organism evidence="4 5">
    <name type="scientific">Undibacterium curvum</name>
    <dbReference type="NCBI Taxonomy" id="2762294"/>
    <lineage>
        <taxon>Bacteria</taxon>
        <taxon>Pseudomonadati</taxon>
        <taxon>Pseudomonadota</taxon>
        <taxon>Betaproteobacteria</taxon>
        <taxon>Burkholderiales</taxon>
        <taxon>Oxalobacteraceae</taxon>
        <taxon>Undibacterium</taxon>
    </lineage>
</organism>
<evidence type="ECO:0000313" key="4">
    <source>
        <dbReference type="EMBL" id="MBC3931065.1"/>
    </source>
</evidence>
<evidence type="ECO:0000256" key="1">
    <source>
        <dbReference type="ARBA" id="ARBA00022630"/>
    </source>
</evidence>
<dbReference type="Gene3D" id="1.10.45.10">
    <property type="entry name" value="Vanillyl-alcohol Oxidase, Chain A, domain 4"/>
    <property type="match status" value="1"/>
</dbReference>
<protein>
    <submittedName>
        <fullName evidence="4">Glycolate oxidase subunit GlcE</fullName>
        <ecNumber evidence="4">1.1.99.14</ecNumber>
    </submittedName>
</protein>
<dbReference type="InterPro" id="IPR016171">
    <property type="entry name" value="Vanillyl_alc_oxidase_C-sub2"/>
</dbReference>
<dbReference type="PROSITE" id="PS51387">
    <property type="entry name" value="FAD_PCMH"/>
    <property type="match status" value="1"/>
</dbReference>
<dbReference type="InterPro" id="IPR016166">
    <property type="entry name" value="FAD-bd_PCMH"/>
</dbReference>
<sequence length="358" mass="38763">MSAKNNPVLNDLREQVLAAAAQAQPLHIQGGGSKAWYGRQSSGQLLDTRAYRGILSYEPTELVITACAGTPLREIEAVLAEQQQMLACEVPHFSEHATFGGMLAAGLAGPRRPYAGAVKDFVLGTALMDGRGQIAEFGGQVMKNVAGYDVSRMLAGSLGTLGLILHASVKVLPRPVAETTLVFALSEADALRKMNTWAGQPLPISATCWYVGRLLVRLSGAQAAVDAARHSMGGEEISDASNWWQALREQTQDYFSQEEAHVLWRLSLPPTTPALPLTGKSLIEWGGAQRWLYSDESPERIRTLAREAGGHASIFRGGDRQAEVFAPLSAPLLRIHQHLKQAFDPAGIFNPGRMYKDI</sequence>
<dbReference type="PANTHER" id="PTHR11748:SF103">
    <property type="entry name" value="GLYCOLATE OXIDASE SUBUNIT GLCE"/>
    <property type="match status" value="1"/>
</dbReference>
<dbReference type="NCBIfam" id="NF008439">
    <property type="entry name" value="PRK11282.1"/>
    <property type="match status" value="1"/>
</dbReference>
<dbReference type="InterPro" id="IPR006094">
    <property type="entry name" value="Oxid_FAD_bind_N"/>
</dbReference>
<keyword evidence="5" id="KW-1185">Reference proteome</keyword>
<feature type="domain" description="FAD-binding PCMH-type" evidence="3">
    <location>
        <begin position="1"/>
        <end position="174"/>
    </location>
</feature>
<dbReference type="InterPro" id="IPR036318">
    <property type="entry name" value="FAD-bd_PCMH-like_sf"/>
</dbReference>
<keyword evidence="1" id="KW-0285">Flavoprotein</keyword>
<dbReference type="SUPFAM" id="SSF56176">
    <property type="entry name" value="FAD-binding/transporter-associated domain-like"/>
    <property type="match status" value="1"/>
</dbReference>
<dbReference type="Gene3D" id="3.30.465.10">
    <property type="match status" value="1"/>
</dbReference>
<keyword evidence="2" id="KW-0274">FAD</keyword>
<dbReference type="SUPFAM" id="SSF55103">
    <property type="entry name" value="FAD-linked oxidases, C-terminal domain"/>
    <property type="match status" value="1"/>
</dbReference>
<dbReference type="RefSeq" id="WP_186902848.1">
    <property type="nucleotide sequence ID" value="NZ_JACOGD010000002.1"/>
</dbReference>
<dbReference type="GO" id="GO:0019154">
    <property type="term" value="F:glycolate dehydrogenase activity"/>
    <property type="evidence" value="ECO:0007669"/>
    <property type="project" value="UniProtKB-EC"/>
</dbReference>
<dbReference type="InterPro" id="IPR016164">
    <property type="entry name" value="FAD-linked_Oxase-like_C"/>
</dbReference>
<evidence type="ECO:0000259" key="3">
    <source>
        <dbReference type="PROSITE" id="PS51387"/>
    </source>
</evidence>
<accession>A0ABR7A2C3</accession>
<comment type="caution">
    <text evidence="4">The sequence shown here is derived from an EMBL/GenBank/DDBJ whole genome shotgun (WGS) entry which is preliminary data.</text>
</comment>
<name>A0ABR7A2C3_9BURK</name>
<proteinExistence type="predicted"/>
<evidence type="ECO:0000313" key="5">
    <source>
        <dbReference type="Proteomes" id="UP000654304"/>
    </source>
</evidence>
<dbReference type="InterPro" id="IPR016169">
    <property type="entry name" value="FAD-bd_PCMH_sub2"/>
</dbReference>
<reference evidence="4 5" key="1">
    <citation type="submission" date="2020-08" db="EMBL/GenBank/DDBJ databases">
        <title>Novel species isolated from subtropical streams in China.</title>
        <authorList>
            <person name="Lu H."/>
        </authorList>
    </citation>
    <scope>NUCLEOTIDE SEQUENCE [LARGE SCALE GENOMIC DNA]</scope>
    <source>
        <strain evidence="4 5">CY22W</strain>
    </source>
</reference>
<dbReference type="PANTHER" id="PTHR11748">
    <property type="entry name" value="D-LACTATE DEHYDROGENASE"/>
    <property type="match status" value="1"/>
</dbReference>
<dbReference type="Pfam" id="PF01565">
    <property type="entry name" value="FAD_binding_4"/>
    <property type="match status" value="1"/>
</dbReference>